<dbReference type="GO" id="GO:0034274">
    <property type="term" value="C:Atg12-Atg5-Atg16 complex"/>
    <property type="evidence" value="ECO:0007669"/>
    <property type="project" value="TreeGrafter"/>
</dbReference>
<dbReference type="AlphaFoldDB" id="A0A0F7SL69"/>
<accession>A0A0F7SL69</accession>
<dbReference type="GO" id="GO:0000421">
    <property type="term" value="C:autophagosome membrane"/>
    <property type="evidence" value="ECO:0007669"/>
    <property type="project" value="TreeGrafter"/>
</dbReference>
<sequence length="250" mass="28292">MASLNHTPLNPQAWQDTLKSQLIERNNSESAYATIIDQYRKLAKQTKLLKERNQALLRAATSTKPSDGRSGPSSGLSTTEDNPVLQAYVSSLEGTINGLRTELSDVYKNQGQNTQKLLTLTETIQEKDHQARLDQEELRRLTDGETRWKRGTEEWSERLRIKDHDIQNLQDEITTLNLELSQVLLRNEALKADNANLLNRWIEKMNDEVDGMNMANEFVELSKDSAIDRTKDVHLSSPNGAPMASSAKDF</sequence>
<dbReference type="Pfam" id="PF08614">
    <property type="entry name" value="ATG16"/>
    <property type="match status" value="1"/>
</dbReference>
<evidence type="ECO:0000256" key="3">
    <source>
        <dbReference type="SAM" id="MobiDB-lite"/>
    </source>
</evidence>
<dbReference type="InterPro" id="IPR013923">
    <property type="entry name" value="Autophagy-rel_prot_16_dom"/>
</dbReference>
<dbReference type="GO" id="GO:0034045">
    <property type="term" value="C:phagophore assembly site membrane"/>
    <property type="evidence" value="ECO:0007669"/>
    <property type="project" value="TreeGrafter"/>
</dbReference>
<comment type="similarity">
    <text evidence="1">Belongs to the ATG16 family.</text>
</comment>
<dbReference type="GO" id="GO:0000045">
    <property type="term" value="P:autophagosome assembly"/>
    <property type="evidence" value="ECO:0007669"/>
    <property type="project" value="InterPro"/>
</dbReference>
<dbReference type="GO" id="GO:0043495">
    <property type="term" value="F:protein-membrane adaptor activity"/>
    <property type="evidence" value="ECO:0007669"/>
    <property type="project" value="TreeGrafter"/>
</dbReference>
<feature type="domain" description="Autophagy-related protein 16" evidence="4">
    <location>
        <begin position="20"/>
        <end position="213"/>
    </location>
</feature>
<proteinExistence type="inferred from homology"/>
<dbReference type="EMBL" id="LN483345">
    <property type="protein sequence ID" value="CDZ98388.1"/>
    <property type="molecule type" value="Genomic_DNA"/>
</dbReference>
<dbReference type="InterPro" id="IPR045160">
    <property type="entry name" value="ATG16"/>
</dbReference>
<evidence type="ECO:0000256" key="2">
    <source>
        <dbReference type="SAM" id="Coils"/>
    </source>
</evidence>
<feature type="region of interest" description="Disordered" evidence="3">
    <location>
        <begin position="58"/>
        <end position="82"/>
    </location>
</feature>
<reference evidence="5" key="1">
    <citation type="submission" date="2014-08" db="EMBL/GenBank/DDBJ databases">
        <authorList>
            <person name="Sharma Rahul"/>
            <person name="Thines Marco"/>
        </authorList>
    </citation>
    <scope>NUCLEOTIDE SEQUENCE</scope>
</reference>
<evidence type="ECO:0000256" key="1">
    <source>
        <dbReference type="ARBA" id="ARBA00005331"/>
    </source>
</evidence>
<dbReference type="PANTHER" id="PTHR19878">
    <property type="entry name" value="AUTOPHAGY PROTEIN 16-LIKE"/>
    <property type="match status" value="1"/>
</dbReference>
<name>A0A0F7SL69_PHARH</name>
<dbReference type="Gene3D" id="1.20.5.170">
    <property type="match status" value="1"/>
</dbReference>
<protein>
    <submittedName>
        <fullName evidence="5">Autophagy-related protein 16</fullName>
    </submittedName>
</protein>
<evidence type="ECO:0000259" key="4">
    <source>
        <dbReference type="Pfam" id="PF08614"/>
    </source>
</evidence>
<dbReference type="PANTHER" id="PTHR19878:SF8">
    <property type="entry name" value="AUTOPHAGY-RELATED 16, ISOFORM F"/>
    <property type="match status" value="1"/>
</dbReference>
<evidence type="ECO:0000313" key="5">
    <source>
        <dbReference type="EMBL" id="CDZ98388.1"/>
    </source>
</evidence>
<keyword evidence="2" id="KW-0175">Coiled coil</keyword>
<feature type="compositionally biased region" description="Polar residues" evidence="3">
    <location>
        <begin position="60"/>
        <end position="81"/>
    </location>
</feature>
<organism evidence="5">
    <name type="scientific">Phaffia rhodozyma</name>
    <name type="common">Yeast</name>
    <name type="synonym">Xanthophyllomyces dendrorhous</name>
    <dbReference type="NCBI Taxonomy" id="264483"/>
    <lineage>
        <taxon>Eukaryota</taxon>
        <taxon>Fungi</taxon>
        <taxon>Dikarya</taxon>
        <taxon>Basidiomycota</taxon>
        <taxon>Agaricomycotina</taxon>
        <taxon>Tremellomycetes</taxon>
        <taxon>Cystofilobasidiales</taxon>
        <taxon>Mrakiaceae</taxon>
        <taxon>Phaffia</taxon>
    </lineage>
</organism>
<feature type="coiled-coil region" evidence="2">
    <location>
        <begin position="159"/>
        <end position="200"/>
    </location>
</feature>